<dbReference type="GO" id="GO:0019509">
    <property type="term" value="P:L-methionine salvage from methylthioadenosine"/>
    <property type="evidence" value="ECO:0007669"/>
    <property type="project" value="TreeGrafter"/>
</dbReference>
<name>A0A4P2VHI8_9ARCH</name>
<proteinExistence type="inferred from homology"/>
<keyword evidence="3" id="KW-1185">Reference proteome</keyword>
<accession>A0A4P2VHI8</accession>
<dbReference type="InterPro" id="IPR027363">
    <property type="entry name" value="M1Pi_N"/>
</dbReference>
<evidence type="ECO:0000313" key="3">
    <source>
        <dbReference type="Proteomes" id="UP000509448"/>
    </source>
</evidence>
<dbReference type="PANTHER" id="PTHR43475:SF2">
    <property type="entry name" value="RIBOSE 1,5-BISPHOSPHATE ISOMERASE"/>
    <property type="match status" value="1"/>
</dbReference>
<dbReference type="EMBL" id="AP018732">
    <property type="protein sequence ID" value="BBE42873.1"/>
    <property type="molecule type" value="Genomic_DNA"/>
</dbReference>
<dbReference type="Proteomes" id="UP000509448">
    <property type="component" value="Chromosome"/>
</dbReference>
<dbReference type="KEGG" id="ccai:NAS2_1493"/>
<protein>
    <submittedName>
        <fullName evidence="2">Ribose-1,5-bisphosphate isomerase</fullName>
    </submittedName>
</protein>
<keyword evidence="2" id="KW-0413">Isomerase</keyword>
<evidence type="ECO:0000256" key="1">
    <source>
        <dbReference type="RuleBase" id="RU003814"/>
    </source>
</evidence>
<dbReference type="InterPro" id="IPR000649">
    <property type="entry name" value="IF-2B-related"/>
</dbReference>
<dbReference type="GeneID" id="55585303"/>
<dbReference type="Pfam" id="PF01008">
    <property type="entry name" value="IF-2B"/>
    <property type="match status" value="1"/>
</dbReference>
<dbReference type="GO" id="GO:0046523">
    <property type="term" value="F:S-methyl-5-thioribose-1-phosphate isomerase activity"/>
    <property type="evidence" value="ECO:0007669"/>
    <property type="project" value="TreeGrafter"/>
</dbReference>
<dbReference type="AlphaFoldDB" id="A0A4P2VHI8"/>
<dbReference type="Gene3D" id="3.40.50.10470">
    <property type="entry name" value="Translation initiation factor eif-2b, domain 2"/>
    <property type="match status" value="1"/>
</dbReference>
<dbReference type="RefSeq" id="WP_174449057.1">
    <property type="nucleotide sequence ID" value="NZ_AP018732.1"/>
</dbReference>
<sequence>MPPEETIANIASGRIYGSTEVALAVLEDIRSEVSRGPRGFAQFLLDYVPRYLAARPTSIALLNAVREFLSSYLRAARSGRSTDEVVPGIIESILSARMAAKSSIAEIGARRLKDGESVLMHSYSRTAMGIVRKAAEELGLRLSIYVTESRPIGEGLKAAEELARIGEGVRIKVIVDSAVRYFMKDVDRVIVGADAVAANGAVVNKVGTSVVALAAKEARVNFYVAAETYKFSFETLTGELVPQVVLSDASLVAPPRRMARLTGRAVVRAPVFDVTPAEYIDAIITERGITAPQAIPLLIREIYGWPPRVPSIQRLLEEVRDLAGAE</sequence>
<dbReference type="OrthoDB" id="27639at2157"/>
<dbReference type="PANTHER" id="PTHR43475">
    <property type="entry name" value="METHYLTHIORIBOSE-1-PHOSPHATE ISOMERASE"/>
    <property type="match status" value="1"/>
</dbReference>
<organism evidence="2 3">
    <name type="scientific">Conexivisphaera calida</name>
    <dbReference type="NCBI Taxonomy" id="1874277"/>
    <lineage>
        <taxon>Archaea</taxon>
        <taxon>Nitrososphaerota</taxon>
        <taxon>Conexivisphaeria</taxon>
        <taxon>Conexivisphaerales</taxon>
        <taxon>Conexivisphaeraceae</taxon>
        <taxon>Conexivisphaera</taxon>
    </lineage>
</organism>
<dbReference type="InterPro" id="IPR042529">
    <property type="entry name" value="IF_2B-like_C"/>
</dbReference>
<dbReference type="Gene3D" id="1.20.120.420">
    <property type="entry name" value="translation initiation factor eif-2b, domain 1"/>
    <property type="match status" value="1"/>
</dbReference>
<evidence type="ECO:0000313" key="2">
    <source>
        <dbReference type="EMBL" id="BBE42873.1"/>
    </source>
</evidence>
<dbReference type="SUPFAM" id="SSF100950">
    <property type="entry name" value="NagB/RpiA/CoA transferase-like"/>
    <property type="match status" value="1"/>
</dbReference>
<reference evidence="2 3" key="1">
    <citation type="journal article" date="2019" name="ISME J.">
        <title>Isolation and characterization of a thermophilic sulfur- and iron-reducing thaumarchaeote from a terrestrial acidic hot spring.</title>
        <authorList>
            <person name="Kato S."/>
            <person name="Itoh T."/>
            <person name="Yuki M."/>
            <person name="Nagamori M."/>
            <person name="Ohnishi M."/>
            <person name="Uematsu K."/>
            <person name="Suzuki K."/>
            <person name="Takashina T."/>
            <person name="Ohkuma M."/>
        </authorList>
    </citation>
    <scope>NUCLEOTIDE SEQUENCE [LARGE SCALE GENOMIC DNA]</scope>
    <source>
        <strain evidence="2 3">NAS-02</strain>
    </source>
</reference>
<gene>
    <name evidence="2" type="ORF">NAS2_1493</name>
</gene>
<dbReference type="InterPro" id="IPR037171">
    <property type="entry name" value="NagB/RpiA_transferase-like"/>
</dbReference>
<comment type="similarity">
    <text evidence="1">Belongs to the eIF-2B alpha/beta/delta subunits family.</text>
</comment>